<protein>
    <submittedName>
        <fullName evidence="5">Acyl--CoA ligase</fullName>
    </submittedName>
</protein>
<proteinExistence type="inferred from homology"/>
<dbReference type="Pfam" id="PF00501">
    <property type="entry name" value="AMP-binding"/>
    <property type="match status" value="1"/>
</dbReference>
<reference evidence="5 6" key="1">
    <citation type="submission" date="2020-05" db="EMBL/GenBank/DDBJ databases">
        <title>Complete genome of Desulfobulbus oligotrophicus.</title>
        <authorList>
            <person name="Podar M."/>
        </authorList>
    </citation>
    <scope>NUCLEOTIDE SEQUENCE [LARGE SCALE GENOMIC DNA]</scope>
    <source>
        <strain evidence="5 6">Prop6</strain>
    </source>
</reference>
<gene>
    <name evidence="5" type="ORF">HP555_01990</name>
</gene>
<dbReference type="InterPro" id="IPR000873">
    <property type="entry name" value="AMP-dep_synth/lig_dom"/>
</dbReference>
<dbReference type="SUPFAM" id="SSF56801">
    <property type="entry name" value="Acetyl-CoA synthetase-like"/>
    <property type="match status" value="1"/>
</dbReference>
<dbReference type="InterPro" id="IPR020845">
    <property type="entry name" value="AMP-binding_CS"/>
</dbReference>
<dbReference type="KEGG" id="dog:HP555_01990"/>
<dbReference type="PROSITE" id="PS00455">
    <property type="entry name" value="AMP_BINDING"/>
    <property type="match status" value="1"/>
</dbReference>
<dbReference type="Proteomes" id="UP000596092">
    <property type="component" value="Chromosome"/>
</dbReference>
<comment type="similarity">
    <text evidence="1">Belongs to the ATP-dependent AMP-binding enzyme family.</text>
</comment>
<feature type="domain" description="AMP-dependent synthetase/ligase" evidence="3">
    <location>
        <begin position="9"/>
        <end position="376"/>
    </location>
</feature>
<keyword evidence="2 5" id="KW-0436">Ligase</keyword>
<name>A0A7T5VBB8_9BACT</name>
<dbReference type="InterPro" id="IPR042099">
    <property type="entry name" value="ANL_N_sf"/>
</dbReference>
<dbReference type="PANTHER" id="PTHR43767:SF1">
    <property type="entry name" value="NONRIBOSOMAL PEPTIDE SYNTHASE PES1 (EUROFUNG)-RELATED"/>
    <property type="match status" value="1"/>
</dbReference>
<dbReference type="InterPro" id="IPR025110">
    <property type="entry name" value="AMP-bd_C"/>
</dbReference>
<dbReference type="InterPro" id="IPR050237">
    <property type="entry name" value="ATP-dep_AMP-bd_enzyme"/>
</dbReference>
<dbReference type="GO" id="GO:0016878">
    <property type="term" value="F:acid-thiol ligase activity"/>
    <property type="evidence" value="ECO:0007669"/>
    <property type="project" value="UniProtKB-ARBA"/>
</dbReference>
<dbReference type="RefSeq" id="WP_199263553.1">
    <property type="nucleotide sequence ID" value="NZ_CP054140.1"/>
</dbReference>
<accession>A0A7T5VBB8</accession>
<dbReference type="AlphaFoldDB" id="A0A7T5VBB8"/>
<dbReference type="InterPro" id="IPR045851">
    <property type="entry name" value="AMP-bd_C_sf"/>
</dbReference>
<evidence type="ECO:0000256" key="1">
    <source>
        <dbReference type="ARBA" id="ARBA00006432"/>
    </source>
</evidence>
<evidence type="ECO:0000313" key="6">
    <source>
        <dbReference type="Proteomes" id="UP000596092"/>
    </source>
</evidence>
<dbReference type="FunFam" id="3.30.300.30:FF:000008">
    <property type="entry name" value="2,3-dihydroxybenzoate-AMP ligase"/>
    <property type="match status" value="1"/>
</dbReference>
<sequence length="514" mass="56146">MLLTDYLTTATERNPAKTLLIHGDRRFTYGDVNRAAQGIATGLLGFGLEPGFRGALLTDDPFCYIASYFGIQLAGGVVVGLNTQTSAAGLAYVLDDCRASVLIAANKFVRYIQAALPQAPSVQQLVLADAGEDPQDEQPWRTHSFADLCTCPPSAAQMLPYRSACDFAQIIYTSGTTGKPKGVVLRHANLIANTTSIVSYLGLQSSDRVMAVLPFFYSYGNSILLTHVAVGGSLVVNQSFLYPNTILQQMLDHEVTGFSGVPSTYALLLNRSSIASFSFPKLRYLTQAGAAMSPELARRLKGIFPASAIYIMYGQTEACARLAYLPPEELERKPGSIGKGIPGVELQVLDKDGKLVLPGEIGEIVARGENIMAGYWNRVEETREVLRPEGLWTGDLAQYDEEGFLYIVSRKSDLIKSGSHRIGPKEIEDVLAEHAAVHEAAVFGVPDEILDERICACVVLRPECACSEKELKLHCKKYLPQYKIPHEVVFVADLPKTTSGKIRKNELRATLLHR</sequence>
<dbReference type="Pfam" id="PF13193">
    <property type="entry name" value="AMP-binding_C"/>
    <property type="match status" value="1"/>
</dbReference>
<dbReference type="EMBL" id="CP054140">
    <property type="protein sequence ID" value="QQG64720.1"/>
    <property type="molecule type" value="Genomic_DNA"/>
</dbReference>
<organism evidence="5 6">
    <name type="scientific">Desulfobulbus oligotrophicus</name>
    <dbReference type="NCBI Taxonomy" id="1909699"/>
    <lineage>
        <taxon>Bacteria</taxon>
        <taxon>Pseudomonadati</taxon>
        <taxon>Thermodesulfobacteriota</taxon>
        <taxon>Desulfobulbia</taxon>
        <taxon>Desulfobulbales</taxon>
        <taxon>Desulfobulbaceae</taxon>
        <taxon>Desulfobulbus</taxon>
    </lineage>
</organism>
<feature type="domain" description="AMP-binding enzyme C-terminal" evidence="4">
    <location>
        <begin position="426"/>
        <end position="501"/>
    </location>
</feature>
<evidence type="ECO:0000256" key="2">
    <source>
        <dbReference type="ARBA" id="ARBA00022598"/>
    </source>
</evidence>
<dbReference type="PANTHER" id="PTHR43767">
    <property type="entry name" value="LONG-CHAIN-FATTY-ACID--COA LIGASE"/>
    <property type="match status" value="1"/>
</dbReference>
<dbReference type="Gene3D" id="3.40.50.12780">
    <property type="entry name" value="N-terminal domain of ligase-like"/>
    <property type="match status" value="1"/>
</dbReference>
<evidence type="ECO:0000259" key="4">
    <source>
        <dbReference type="Pfam" id="PF13193"/>
    </source>
</evidence>
<dbReference type="Gene3D" id="3.30.300.30">
    <property type="match status" value="1"/>
</dbReference>
<evidence type="ECO:0000313" key="5">
    <source>
        <dbReference type="EMBL" id="QQG64720.1"/>
    </source>
</evidence>
<keyword evidence="6" id="KW-1185">Reference proteome</keyword>
<evidence type="ECO:0000259" key="3">
    <source>
        <dbReference type="Pfam" id="PF00501"/>
    </source>
</evidence>